<feature type="transmembrane region" description="Helical" evidence="1">
    <location>
        <begin position="40"/>
        <end position="61"/>
    </location>
</feature>
<evidence type="ECO:0000313" key="3">
    <source>
        <dbReference type="Proteomes" id="UP000265419"/>
    </source>
</evidence>
<accession>A0A399JFT7</accession>
<comment type="caution">
    <text evidence="2">The sequence shown here is derived from an EMBL/GenBank/DDBJ whole genome shotgun (WGS) entry which is preliminary data.</text>
</comment>
<reference evidence="2 3" key="1">
    <citation type="submission" date="2018-07" db="EMBL/GenBank/DDBJ databases">
        <title>Arthrobacter sp. nov., isolated from raw cow's milk with high bacterial count.</title>
        <authorList>
            <person name="Hahne J."/>
            <person name="Isele D."/>
            <person name="Lipski A."/>
        </authorList>
    </citation>
    <scope>NUCLEOTIDE SEQUENCE [LARGE SCALE GENOMIC DNA]</scope>
    <source>
        <strain evidence="2 3">JZ R-35</strain>
    </source>
</reference>
<evidence type="ECO:0000256" key="1">
    <source>
        <dbReference type="SAM" id="Phobius"/>
    </source>
</evidence>
<dbReference type="Proteomes" id="UP000265419">
    <property type="component" value="Unassembled WGS sequence"/>
</dbReference>
<proteinExistence type="predicted"/>
<dbReference type="EMBL" id="QQXK01000006">
    <property type="protein sequence ID" value="RII43002.1"/>
    <property type="molecule type" value="Genomic_DNA"/>
</dbReference>
<dbReference type="RefSeq" id="WP_119423907.1">
    <property type="nucleotide sequence ID" value="NZ_QQXK01000006.1"/>
</dbReference>
<feature type="transmembrane region" description="Helical" evidence="1">
    <location>
        <begin position="68"/>
        <end position="89"/>
    </location>
</feature>
<organism evidence="2 3">
    <name type="scientific">Galactobacter valiniphilus</name>
    <dbReference type="NCBI Taxonomy" id="2676122"/>
    <lineage>
        <taxon>Bacteria</taxon>
        <taxon>Bacillati</taxon>
        <taxon>Actinomycetota</taxon>
        <taxon>Actinomycetes</taxon>
        <taxon>Micrococcales</taxon>
        <taxon>Micrococcaceae</taxon>
        <taxon>Galactobacter</taxon>
    </lineage>
</organism>
<sequence length="90" mass="8992">MPLTLAAAAPVVWALAAWVIPLTVLGVVGTLSTRELGLQVAAPVALGCAVPAAVGAVLGLFAKGRALFCGLGLLLGLAYLLGGLLYLILR</sequence>
<keyword evidence="1" id="KW-0472">Membrane</keyword>
<keyword evidence="1" id="KW-0812">Transmembrane</keyword>
<keyword evidence="3" id="KW-1185">Reference proteome</keyword>
<protein>
    <submittedName>
        <fullName evidence="2">Uncharacterized protein</fullName>
    </submittedName>
</protein>
<name>A0A399JFT7_9MICC</name>
<gene>
    <name evidence="2" type="ORF">DWB68_04265</name>
</gene>
<evidence type="ECO:0000313" key="2">
    <source>
        <dbReference type="EMBL" id="RII43002.1"/>
    </source>
</evidence>
<dbReference type="AlphaFoldDB" id="A0A399JFT7"/>
<keyword evidence="1" id="KW-1133">Transmembrane helix</keyword>